<name>A0A377HI36_GRIHO</name>
<dbReference type="STRING" id="673.AL542_08805"/>
<keyword evidence="1" id="KW-0969">Cilium</keyword>
<dbReference type="Proteomes" id="UP000254512">
    <property type="component" value="Unassembled WGS sequence"/>
</dbReference>
<keyword evidence="1" id="KW-0282">Flagellum</keyword>
<dbReference type="AlphaFoldDB" id="A0A377HI36"/>
<accession>A0A377HI36</accession>
<evidence type="ECO:0000313" key="1">
    <source>
        <dbReference type="EMBL" id="STO55859.1"/>
    </source>
</evidence>
<protein>
    <submittedName>
        <fullName evidence="1">Flagellar biosynthetic protein fliU</fullName>
    </submittedName>
</protein>
<dbReference type="RefSeq" id="WP_114996258.1">
    <property type="nucleotide sequence ID" value="NZ_CABMOB010000001.1"/>
</dbReference>
<gene>
    <name evidence="1" type="primary">fliU</name>
    <name evidence="1" type="ORF">NCTC11645_00161</name>
</gene>
<evidence type="ECO:0000313" key="2">
    <source>
        <dbReference type="Proteomes" id="UP000254512"/>
    </source>
</evidence>
<reference evidence="1 2" key="1">
    <citation type="submission" date="2018-06" db="EMBL/GenBank/DDBJ databases">
        <authorList>
            <consortium name="Pathogen Informatics"/>
            <person name="Doyle S."/>
        </authorList>
    </citation>
    <scope>NUCLEOTIDE SEQUENCE [LARGE SCALE GENOMIC DNA]</scope>
    <source>
        <strain evidence="1 2">NCTC11645</strain>
    </source>
</reference>
<sequence>MNKYTVTPKFYDTFSCIGSDCEDHCCHSWTVNIDRGTYIFMTRKSAFKAKSSQAIERTRGKAGYARIKLDAQGNCPFRMENGLCEVHATHGHARLSHTCKTYPRLEKVRGDQVQKNLTLSCPEAVRQALLNPDAMTFDTQVTQDPAFKPRPYVRPDCYDAVRELFVLLLSDTSMALEQRLFTFGLALKQLAQSAPEQRTDVFEQVIAQIQSGEIAGFYADLPTATQLHASYLLKGYNALFALNVLEQKPQVLARLSKIHQRMKAALAGVGDNISQQQAVLEKGFNGHYQAYMAEHEHVWINYFIYQMYQLDFPADNMYEQFSQIIVDFFYLRGALMLMAAETPLTDDDLVLVVQSFHRARSHGGNFPKALDTLKEKLDVDAAMLPLMLLKVSERGSA</sequence>
<proteinExistence type="predicted"/>
<keyword evidence="1" id="KW-0966">Cell projection</keyword>
<dbReference type="EMBL" id="UGHD01000002">
    <property type="protein sequence ID" value="STO55859.1"/>
    <property type="molecule type" value="Genomic_DNA"/>
</dbReference>
<organism evidence="1 2">
    <name type="scientific">Grimontia hollisae</name>
    <name type="common">Vibrio hollisae</name>
    <dbReference type="NCBI Taxonomy" id="673"/>
    <lineage>
        <taxon>Bacteria</taxon>
        <taxon>Pseudomonadati</taxon>
        <taxon>Pseudomonadota</taxon>
        <taxon>Gammaproteobacteria</taxon>
        <taxon>Vibrionales</taxon>
        <taxon>Vibrionaceae</taxon>
        <taxon>Grimontia</taxon>
    </lineage>
</organism>
<dbReference type="NCBIfam" id="NF038110">
    <property type="entry name" value="Lys_methyl_FliB"/>
    <property type="match status" value="1"/>
</dbReference>